<dbReference type="InterPro" id="IPR009081">
    <property type="entry name" value="PP-bd_ACP"/>
</dbReference>
<dbReference type="InterPro" id="IPR020845">
    <property type="entry name" value="AMP-binding_CS"/>
</dbReference>
<proteinExistence type="predicted"/>
<dbReference type="Proteomes" id="UP001501074">
    <property type="component" value="Unassembled WGS sequence"/>
</dbReference>
<comment type="caution">
    <text evidence="5">The sequence shown here is derived from an EMBL/GenBank/DDBJ whole genome shotgun (WGS) entry which is preliminary data.</text>
</comment>
<protein>
    <recommendedName>
        <fullName evidence="4">Carrier domain-containing protein</fullName>
    </recommendedName>
</protein>
<keyword evidence="1" id="KW-0596">Phosphopantetheine</keyword>
<reference evidence="6" key="1">
    <citation type="journal article" date="2019" name="Int. J. Syst. Evol. Microbiol.">
        <title>The Global Catalogue of Microorganisms (GCM) 10K type strain sequencing project: providing services to taxonomists for standard genome sequencing and annotation.</title>
        <authorList>
            <consortium name="The Broad Institute Genomics Platform"/>
            <consortium name="The Broad Institute Genome Sequencing Center for Infectious Disease"/>
            <person name="Wu L."/>
            <person name="Ma J."/>
        </authorList>
    </citation>
    <scope>NUCLEOTIDE SEQUENCE [LARGE SCALE GENOMIC DNA]</scope>
    <source>
        <strain evidence="6">JCM 16902</strain>
    </source>
</reference>
<feature type="domain" description="Carrier" evidence="4">
    <location>
        <begin position="499"/>
        <end position="574"/>
    </location>
</feature>
<dbReference type="SUPFAM" id="SSF47336">
    <property type="entry name" value="ACP-like"/>
    <property type="match status" value="1"/>
</dbReference>
<dbReference type="InterPro" id="IPR045851">
    <property type="entry name" value="AMP-bd_C_sf"/>
</dbReference>
<accession>A0ABP6Z9H7</accession>
<dbReference type="Gene3D" id="3.30.300.30">
    <property type="match status" value="1"/>
</dbReference>
<evidence type="ECO:0000256" key="3">
    <source>
        <dbReference type="SAM" id="MobiDB-lite"/>
    </source>
</evidence>
<dbReference type="PROSITE" id="PS50075">
    <property type="entry name" value="CARRIER"/>
    <property type="match status" value="1"/>
</dbReference>
<dbReference type="PROSITE" id="PS00455">
    <property type="entry name" value="AMP_BINDING"/>
    <property type="match status" value="1"/>
</dbReference>
<evidence type="ECO:0000259" key="4">
    <source>
        <dbReference type="PROSITE" id="PS50075"/>
    </source>
</evidence>
<dbReference type="InterPro" id="IPR000873">
    <property type="entry name" value="AMP-dep_synth/lig_dom"/>
</dbReference>
<evidence type="ECO:0000313" key="6">
    <source>
        <dbReference type="Proteomes" id="UP001501074"/>
    </source>
</evidence>
<dbReference type="InterPro" id="IPR020806">
    <property type="entry name" value="PKS_PP-bd"/>
</dbReference>
<dbReference type="NCBIfam" id="TIGR01733">
    <property type="entry name" value="AA-adenyl-dom"/>
    <property type="match status" value="1"/>
</dbReference>
<dbReference type="SMART" id="SM00823">
    <property type="entry name" value="PKS_PP"/>
    <property type="match status" value="1"/>
</dbReference>
<evidence type="ECO:0000313" key="5">
    <source>
        <dbReference type="EMBL" id="GAA3601413.1"/>
    </source>
</evidence>
<gene>
    <name evidence="5" type="ORF">GCM10022223_16400</name>
</gene>
<dbReference type="RefSeq" id="WP_345718624.1">
    <property type="nucleotide sequence ID" value="NZ_BAAAZO010000002.1"/>
</dbReference>
<sequence length="574" mass="62333">MTLISSAVPTTHDDPVRMFLAATRRAPGRPAVLSRREDLTFGEVDRRSARAASALRHEHGVRPGDRVGVHLARGPELIVAFLAIWRAGAAYVPLDPAHPAERLRYLAQDAEPRLVLTRDPAPTWAGTAGWVTPERLDGAPERGADDERPVPVGSPAYVIYTSGSTGLPKGVEVSRANVSHLQRALSAAGVYSDTPRVVAWNASMSFDASVQQWARVCRGDTVVVLDDELRQDPAALAAYLEQTGVNDLDVTPSHWQVLEQYVAPVDRPFRLLIGGEAIPADLWDRLLTRPGNLDAFNVYGPTECTVDAVAARITAGEPRIGRPLPGMTAHVLDTALRPAGEGELYLSGPGLATGYRNRRDLTATRFVADPFGPEGGRMYRTGDRVRYDPGGELVYLGRTDRQVKIRGHRVEPAEIEEAVSRHREVTSTAVQMVDDVLVAYYTGEVTVPPLRHHVAGILPEPLVPASFIRLEQFPLTVSGKIDRDALPAPDRGPDPSATALAGPTEHLIAEVWAQVLGRSGISATDDFFALGGHSLMALKLVARLKRDHGIAVSSRLVYQHPRLRDLAAVVDTHR</sequence>
<dbReference type="PROSITE" id="PS00012">
    <property type="entry name" value="PHOSPHOPANTETHEINE"/>
    <property type="match status" value="1"/>
</dbReference>
<dbReference type="PANTHER" id="PTHR45527:SF1">
    <property type="entry name" value="FATTY ACID SYNTHASE"/>
    <property type="match status" value="1"/>
</dbReference>
<organism evidence="5 6">
    <name type="scientific">Kineosporia mesophila</name>
    <dbReference type="NCBI Taxonomy" id="566012"/>
    <lineage>
        <taxon>Bacteria</taxon>
        <taxon>Bacillati</taxon>
        <taxon>Actinomycetota</taxon>
        <taxon>Actinomycetes</taxon>
        <taxon>Kineosporiales</taxon>
        <taxon>Kineosporiaceae</taxon>
        <taxon>Kineosporia</taxon>
    </lineage>
</organism>
<dbReference type="SUPFAM" id="SSF56801">
    <property type="entry name" value="Acetyl-CoA synthetase-like"/>
    <property type="match status" value="1"/>
</dbReference>
<evidence type="ECO:0000256" key="2">
    <source>
        <dbReference type="ARBA" id="ARBA00022553"/>
    </source>
</evidence>
<dbReference type="Gene3D" id="3.40.50.980">
    <property type="match status" value="2"/>
</dbReference>
<dbReference type="InterPro" id="IPR010071">
    <property type="entry name" value="AA_adenyl_dom"/>
</dbReference>
<dbReference type="InterPro" id="IPR006162">
    <property type="entry name" value="Ppantetheine_attach_site"/>
</dbReference>
<dbReference type="Pfam" id="PF00550">
    <property type="entry name" value="PP-binding"/>
    <property type="match status" value="1"/>
</dbReference>
<evidence type="ECO:0000256" key="1">
    <source>
        <dbReference type="ARBA" id="ARBA00022450"/>
    </source>
</evidence>
<dbReference type="Pfam" id="PF00501">
    <property type="entry name" value="AMP-binding"/>
    <property type="match status" value="1"/>
</dbReference>
<dbReference type="Gene3D" id="1.10.1200.10">
    <property type="entry name" value="ACP-like"/>
    <property type="match status" value="1"/>
</dbReference>
<dbReference type="Gene3D" id="2.30.38.10">
    <property type="entry name" value="Luciferase, Domain 3"/>
    <property type="match status" value="1"/>
</dbReference>
<dbReference type="PANTHER" id="PTHR45527">
    <property type="entry name" value="NONRIBOSOMAL PEPTIDE SYNTHETASE"/>
    <property type="match status" value="1"/>
</dbReference>
<feature type="compositionally biased region" description="Basic and acidic residues" evidence="3">
    <location>
        <begin position="134"/>
        <end position="148"/>
    </location>
</feature>
<name>A0ABP6Z9H7_9ACTN</name>
<keyword evidence="2" id="KW-0597">Phosphoprotein</keyword>
<keyword evidence="6" id="KW-1185">Reference proteome</keyword>
<dbReference type="InterPro" id="IPR036736">
    <property type="entry name" value="ACP-like_sf"/>
</dbReference>
<dbReference type="EMBL" id="BAAAZO010000002">
    <property type="protein sequence ID" value="GAA3601413.1"/>
    <property type="molecule type" value="Genomic_DNA"/>
</dbReference>
<feature type="region of interest" description="Disordered" evidence="3">
    <location>
        <begin position="126"/>
        <end position="148"/>
    </location>
</feature>
<dbReference type="CDD" id="cd05930">
    <property type="entry name" value="A_NRPS"/>
    <property type="match status" value="1"/>
</dbReference>